<accession>U9TI84</accession>
<dbReference type="EMBL" id="KI289798">
    <property type="protein sequence ID" value="ESA07884.1"/>
    <property type="molecule type" value="Genomic_DNA"/>
</dbReference>
<organism evidence="1">
    <name type="scientific">Rhizophagus irregularis (strain DAOM 181602 / DAOM 197198 / MUCL 43194)</name>
    <name type="common">Arbuscular mycorrhizal fungus</name>
    <name type="synonym">Glomus intraradices</name>
    <dbReference type="NCBI Taxonomy" id="747089"/>
    <lineage>
        <taxon>Eukaryota</taxon>
        <taxon>Fungi</taxon>
        <taxon>Fungi incertae sedis</taxon>
        <taxon>Mucoromycota</taxon>
        <taxon>Glomeromycotina</taxon>
        <taxon>Glomeromycetes</taxon>
        <taxon>Glomerales</taxon>
        <taxon>Glomeraceae</taxon>
        <taxon>Rhizophagus</taxon>
    </lineage>
</organism>
<protein>
    <submittedName>
        <fullName evidence="1">Uncharacterized protein</fullName>
    </submittedName>
</protein>
<gene>
    <name evidence="1" type="ORF">GLOINDRAFT_32331</name>
</gene>
<evidence type="ECO:0000313" key="1">
    <source>
        <dbReference type="EMBL" id="ESA07884.1"/>
    </source>
</evidence>
<sequence length="88" mass="10803">MELIKYDETIHPEVWLNTIKLYCYKNQITKKEDIIEFCKSMIHPSINHSVKKKLQKLKFDPKNKNYIQLINIFREYCYEAEINRKLNH</sequence>
<name>U9TI84_RHIID</name>
<proteinExistence type="predicted"/>
<reference evidence="1" key="1">
    <citation type="submission" date="2013-07" db="EMBL/GenBank/DDBJ databases">
        <title>The genome of an arbuscular mycorrhizal fungus provides insights into the evolution of the oldest plant symbiosis.</title>
        <authorList>
            <consortium name="DOE Joint Genome Institute"/>
            <person name="Tisserant E."/>
            <person name="Malbreil M."/>
            <person name="Kuo A."/>
            <person name="Kohler A."/>
            <person name="Symeonidi A."/>
            <person name="Balestrini R."/>
            <person name="Charron P."/>
            <person name="Duensing N."/>
            <person name="Frei-dit-Frey N."/>
            <person name="Gianinazzi-Pearson V."/>
            <person name="Gilbert B."/>
            <person name="Handa Y."/>
            <person name="Hijri M."/>
            <person name="Kaul R."/>
            <person name="Kawaguchi M."/>
            <person name="Krajinski F."/>
            <person name="Lammers P."/>
            <person name="Lapierre D."/>
            <person name="Masclaux F.G."/>
            <person name="Murat C."/>
            <person name="Morin E."/>
            <person name="Ndikumana S."/>
            <person name="Pagni M."/>
            <person name="Petitpierre D."/>
            <person name="Requena N."/>
            <person name="Rosikiewicz P."/>
            <person name="Riley R."/>
            <person name="Saito K."/>
            <person name="San Clemente H."/>
            <person name="Shapiro H."/>
            <person name="van Tuinen D."/>
            <person name="Becard G."/>
            <person name="Bonfante P."/>
            <person name="Paszkowski U."/>
            <person name="Shachar-Hill Y."/>
            <person name="Young J.P."/>
            <person name="Sanders I.R."/>
            <person name="Henrissat B."/>
            <person name="Rensing S.A."/>
            <person name="Grigoriev I.V."/>
            <person name="Corradi N."/>
            <person name="Roux C."/>
            <person name="Martin F."/>
        </authorList>
    </citation>
    <scope>NUCLEOTIDE SEQUENCE</scope>
    <source>
        <strain evidence="1">DAOM 197198</strain>
    </source>
</reference>
<dbReference type="HOGENOM" id="CLU_2470230_0_0_1"/>
<dbReference type="AlphaFoldDB" id="U9TI84"/>